<dbReference type="RefSeq" id="WP_190292596.1">
    <property type="nucleotide sequence ID" value="NZ_JABFCZ010000018.1"/>
</dbReference>
<dbReference type="AlphaFoldDB" id="A0A926P1P0"/>
<proteinExistence type="predicted"/>
<dbReference type="Proteomes" id="UP000598467">
    <property type="component" value="Unassembled WGS sequence"/>
</dbReference>
<organism evidence="1 2">
    <name type="scientific">Roseibium aggregatum</name>
    <dbReference type="NCBI Taxonomy" id="187304"/>
    <lineage>
        <taxon>Bacteria</taxon>
        <taxon>Pseudomonadati</taxon>
        <taxon>Pseudomonadota</taxon>
        <taxon>Alphaproteobacteria</taxon>
        <taxon>Hyphomicrobiales</taxon>
        <taxon>Stappiaceae</taxon>
        <taxon>Roseibium</taxon>
    </lineage>
</organism>
<name>A0A926P1P0_9HYPH</name>
<evidence type="ECO:0000313" key="2">
    <source>
        <dbReference type="Proteomes" id="UP000598467"/>
    </source>
</evidence>
<gene>
    <name evidence="1" type="ORF">HK439_16315</name>
</gene>
<reference evidence="1" key="1">
    <citation type="submission" date="2020-05" db="EMBL/GenBank/DDBJ databases">
        <title>Identification of trans-AT polyketide cluster in two marine bacteria, producers of a novel glutaramide-containing polyketide sesbanimide D and analogs.</title>
        <authorList>
            <person name="Kacar D."/>
            <person name="Rodriguez P."/>
            <person name="Canedo L."/>
            <person name="Gonzalez E."/>
            <person name="Galan B."/>
            <person name="De La Calle F."/>
            <person name="Garcia J.L."/>
        </authorList>
    </citation>
    <scope>NUCLEOTIDE SEQUENCE</scope>
    <source>
        <strain evidence="1">PHM038</strain>
    </source>
</reference>
<protein>
    <submittedName>
        <fullName evidence="1">Uncharacterized protein</fullName>
    </submittedName>
</protein>
<accession>A0A926P1P0</accession>
<dbReference type="EMBL" id="JABFCZ010000018">
    <property type="protein sequence ID" value="MBD1547833.1"/>
    <property type="molecule type" value="Genomic_DNA"/>
</dbReference>
<comment type="caution">
    <text evidence="1">The sequence shown here is derived from an EMBL/GenBank/DDBJ whole genome shotgun (WGS) entry which is preliminary data.</text>
</comment>
<evidence type="ECO:0000313" key="1">
    <source>
        <dbReference type="EMBL" id="MBD1547833.1"/>
    </source>
</evidence>
<sequence>MSIIDLVGEQYAPDETRASAPFQQAGKVRYRAGFAVCAGKKLPILPFVPGRAYSAKIECHQVSI</sequence>